<comment type="subcellular location">
    <subcellularLocation>
        <location evidence="1">Cytoplasm</location>
    </subcellularLocation>
</comment>
<comment type="similarity">
    <text evidence="2">Belongs to the EspG family.</text>
</comment>
<dbReference type="OrthoDB" id="4375220at2"/>
<accession>A0A1A3P1N7</accession>
<evidence type="ECO:0000313" key="5">
    <source>
        <dbReference type="EMBL" id="OBK28168.1"/>
    </source>
</evidence>
<protein>
    <recommendedName>
        <fullName evidence="7">ESX secretion-associated protein EspG</fullName>
    </recommendedName>
</protein>
<keyword evidence="4" id="KW-0143">Chaperone</keyword>
<organism evidence="5 6">
    <name type="scientific">Mycobacterium asiaticum</name>
    <dbReference type="NCBI Taxonomy" id="1790"/>
    <lineage>
        <taxon>Bacteria</taxon>
        <taxon>Bacillati</taxon>
        <taxon>Actinomycetota</taxon>
        <taxon>Actinomycetes</taxon>
        <taxon>Mycobacteriales</taxon>
        <taxon>Mycobacteriaceae</taxon>
        <taxon>Mycobacterium</taxon>
    </lineage>
</organism>
<evidence type="ECO:0000256" key="3">
    <source>
        <dbReference type="ARBA" id="ARBA00022490"/>
    </source>
</evidence>
<dbReference type="InterPro" id="IPR025734">
    <property type="entry name" value="EspG"/>
</dbReference>
<reference evidence="5 6" key="1">
    <citation type="submission" date="2016-06" db="EMBL/GenBank/DDBJ databases">
        <authorList>
            <person name="Kjaerup R.B."/>
            <person name="Dalgaard T.S."/>
            <person name="Juul-Madsen H.R."/>
        </authorList>
    </citation>
    <scope>NUCLEOTIDE SEQUENCE [LARGE SCALE GENOMIC DNA]</scope>
    <source>
        <strain evidence="5 6">1165133.8</strain>
    </source>
</reference>
<dbReference type="EMBL" id="LZLS01000084">
    <property type="protein sequence ID" value="OBK28168.1"/>
    <property type="molecule type" value="Genomic_DNA"/>
</dbReference>
<dbReference type="RefSeq" id="WP_065143670.1">
    <property type="nucleotide sequence ID" value="NZ_LZLS01000084.1"/>
</dbReference>
<comment type="caution">
    <text evidence="5">The sequence shown here is derived from an EMBL/GenBank/DDBJ whole genome shotgun (WGS) entry which is preliminary data.</text>
</comment>
<name>A0A1A3P1N7_MYCAS</name>
<dbReference type="Pfam" id="PF14011">
    <property type="entry name" value="ESX-1_EspG"/>
    <property type="match status" value="1"/>
</dbReference>
<dbReference type="AlphaFoldDB" id="A0A1A3P1N7"/>
<dbReference type="GO" id="GO:0005737">
    <property type="term" value="C:cytoplasm"/>
    <property type="evidence" value="ECO:0007669"/>
    <property type="project" value="UniProtKB-SubCell"/>
</dbReference>
<sequence length="257" mass="29020">MRTDTVDLKQLGRIDLVDLRIINEFMGGEFLPFPFLSTQPERFTYFDEYTAYARSIPDRFNHGDLMIFKKWFTSFAEADLRVECRVQHFAGDTPTERILAHRTGQRGFLAIQRPDDAVDIFTLSPYDLGPAIAASVDLGKPGGRPAVVISEYVPQALRDRHEGDDVDHGLDAASPIVLSSTAVSAYATVQSHSRPARDWGVDQQKDAVVWISLADDGDYVYVPGYRYAKPMTRQELRQRIDHLIAADVAILRRFRDG</sequence>
<evidence type="ECO:0000256" key="4">
    <source>
        <dbReference type="ARBA" id="ARBA00023186"/>
    </source>
</evidence>
<proteinExistence type="inferred from homology"/>
<evidence type="ECO:0000313" key="6">
    <source>
        <dbReference type="Proteomes" id="UP000093928"/>
    </source>
</evidence>
<gene>
    <name evidence="5" type="ORF">A5634_21070</name>
</gene>
<dbReference type="Proteomes" id="UP000093928">
    <property type="component" value="Unassembled WGS sequence"/>
</dbReference>
<evidence type="ECO:0000256" key="1">
    <source>
        <dbReference type="ARBA" id="ARBA00004496"/>
    </source>
</evidence>
<evidence type="ECO:0000256" key="2">
    <source>
        <dbReference type="ARBA" id="ARBA00006411"/>
    </source>
</evidence>
<keyword evidence="3" id="KW-0963">Cytoplasm</keyword>
<evidence type="ECO:0008006" key="7">
    <source>
        <dbReference type="Google" id="ProtNLM"/>
    </source>
</evidence>